<evidence type="ECO:0008006" key="7">
    <source>
        <dbReference type="Google" id="ProtNLM"/>
    </source>
</evidence>
<accession>A0A8H2HFF6</accession>
<evidence type="ECO:0000256" key="2">
    <source>
        <dbReference type="ARBA" id="ARBA00010421"/>
    </source>
</evidence>
<name>A0A8H2HFF6_ORBOL</name>
<evidence type="ECO:0000313" key="6">
    <source>
        <dbReference type="Proteomes" id="UP000297595"/>
    </source>
</evidence>
<dbReference type="AlphaFoldDB" id="A0A8H2HFF6"/>
<dbReference type="Gene3D" id="2.40.40.10">
    <property type="entry name" value="RlpA-like domain"/>
    <property type="match status" value="1"/>
</dbReference>
<dbReference type="EMBL" id="SOZJ01000006">
    <property type="protein sequence ID" value="TGJ64844.1"/>
    <property type="molecule type" value="Genomic_DNA"/>
</dbReference>
<comment type="caution">
    <text evidence="5">The sequence shown here is derived from an EMBL/GenBank/DDBJ whole genome shotgun (WGS) entry which is preliminary data.</text>
</comment>
<keyword evidence="4" id="KW-0732">Signal</keyword>
<organism evidence="5 6">
    <name type="scientific">Orbilia oligospora</name>
    <name type="common">Nematode-trapping fungus</name>
    <name type="synonym">Arthrobotrys oligospora</name>
    <dbReference type="NCBI Taxonomy" id="2813651"/>
    <lineage>
        <taxon>Eukaryota</taxon>
        <taxon>Fungi</taxon>
        <taxon>Dikarya</taxon>
        <taxon>Ascomycota</taxon>
        <taxon>Pezizomycotina</taxon>
        <taxon>Orbiliomycetes</taxon>
        <taxon>Orbiliales</taxon>
        <taxon>Orbiliaceae</taxon>
        <taxon>Orbilia</taxon>
    </lineage>
</organism>
<feature type="signal peptide" evidence="4">
    <location>
        <begin position="1"/>
        <end position="16"/>
    </location>
</feature>
<protein>
    <recommendedName>
        <fullName evidence="7">SnodProt1</fullName>
    </recommendedName>
</protein>
<dbReference type="Proteomes" id="UP000297595">
    <property type="component" value="Unassembled WGS sequence"/>
</dbReference>
<dbReference type="Pfam" id="PF07249">
    <property type="entry name" value="Cerato-platanin"/>
    <property type="match status" value="1"/>
</dbReference>
<evidence type="ECO:0000256" key="1">
    <source>
        <dbReference type="ARBA" id="ARBA00004613"/>
    </source>
</evidence>
<comment type="similarity">
    <text evidence="2">Belongs to the cerato-platanin family.</text>
</comment>
<keyword evidence="3" id="KW-0964">Secreted</keyword>
<dbReference type="InterPro" id="IPR036908">
    <property type="entry name" value="RlpA-like_sf"/>
</dbReference>
<reference evidence="5 6" key="1">
    <citation type="submission" date="2019-03" db="EMBL/GenBank/DDBJ databases">
        <title>Nematode-trapping fungi genome.</title>
        <authorList>
            <person name="Vidal-Diez De Ulzurrun G."/>
        </authorList>
    </citation>
    <scope>NUCLEOTIDE SEQUENCE [LARGE SCALE GENOMIC DNA]</scope>
    <source>
        <strain evidence="5 6">TWF154</strain>
    </source>
</reference>
<feature type="chain" id="PRO_5033985869" description="SnodProt1" evidence="4">
    <location>
        <begin position="17"/>
        <end position="143"/>
    </location>
</feature>
<gene>
    <name evidence="5" type="ORF">EYR41_008854</name>
</gene>
<evidence type="ECO:0000256" key="4">
    <source>
        <dbReference type="SAM" id="SignalP"/>
    </source>
</evidence>
<evidence type="ECO:0000256" key="3">
    <source>
        <dbReference type="ARBA" id="ARBA00022525"/>
    </source>
</evidence>
<sequence length="143" mass="15559">MKFFAITTLFAAVASASKLKYDPKYDASASLSLSVVTCSDGANGFLTKYKNQVRNTQQLRTKLKPGVYLAAAEAPWNSPKCGLCWKIVGAKSQRSAYFITIDNSTPAIVGGQDLFSALSPSKKTVEGTIDVWVYQRPASECYK</sequence>
<evidence type="ECO:0000313" key="5">
    <source>
        <dbReference type="EMBL" id="TGJ64844.1"/>
    </source>
</evidence>
<comment type="subcellular location">
    <subcellularLocation>
        <location evidence="1">Secreted</location>
    </subcellularLocation>
</comment>
<dbReference type="CDD" id="cd22778">
    <property type="entry name" value="DPBB_CEPL-like"/>
    <property type="match status" value="1"/>
</dbReference>
<dbReference type="InterPro" id="IPR010829">
    <property type="entry name" value="Cerato-platanin"/>
</dbReference>
<dbReference type="GO" id="GO:0005576">
    <property type="term" value="C:extracellular region"/>
    <property type="evidence" value="ECO:0007669"/>
    <property type="project" value="UniProtKB-SubCell"/>
</dbReference>
<proteinExistence type="inferred from homology"/>